<reference evidence="1 2" key="1">
    <citation type="submission" date="2020-08" db="EMBL/GenBank/DDBJ databases">
        <authorList>
            <person name="Kim C.M."/>
        </authorList>
    </citation>
    <scope>NUCLEOTIDE SEQUENCE [LARGE SCALE GENOMIC DNA]</scope>
    <source>
        <strain evidence="1 2">UL070</strain>
    </source>
</reference>
<dbReference type="Pfam" id="PF12322">
    <property type="entry name" value="T4_baseplate"/>
    <property type="match status" value="1"/>
</dbReference>
<evidence type="ECO:0000313" key="1">
    <source>
        <dbReference type="EMBL" id="MBB2496662.1"/>
    </source>
</evidence>
<proteinExistence type="predicted"/>
<dbReference type="AlphaFoldDB" id="A0A7W4LP01"/>
<comment type="caution">
    <text evidence="1">The sequence shown here is derived from an EMBL/GenBank/DDBJ whole genome shotgun (WGS) entry which is preliminary data.</text>
</comment>
<organism evidence="1 2">
    <name type="scientific">Aquipseudomonas ullengensis</name>
    <dbReference type="NCBI Taxonomy" id="2759166"/>
    <lineage>
        <taxon>Bacteria</taxon>
        <taxon>Pseudomonadati</taxon>
        <taxon>Pseudomonadota</taxon>
        <taxon>Gammaproteobacteria</taxon>
        <taxon>Pseudomonadales</taxon>
        <taxon>Pseudomonadaceae</taxon>
        <taxon>Aquipseudomonas</taxon>
    </lineage>
</organism>
<dbReference type="Proteomes" id="UP000542720">
    <property type="component" value="Unassembled WGS sequence"/>
</dbReference>
<evidence type="ECO:0008006" key="3">
    <source>
        <dbReference type="Google" id="ProtNLM"/>
    </source>
</evidence>
<sequence>MATLDAATWLDTWENSRGLPLALQPCALLAPLLAQGQMAAERLPLGQRDAGLLDLHSALFGPQLQATARCQCCGEQLELTLDCRELRQPPAQIAAELRLDWGGYQLCYRLPDSRDMVLLASAESEALARDLLLQRCIAQASRNGEALAVQDLPQALLEQLAVTMAAADPQAVTELALRCPACDAQWQELFDIGAFLMERLGHWAERQLDQVHVLAQAYGWSEAQILALSPARRACYLNRVLA</sequence>
<evidence type="ECO:0000313" key="2">
    <source>
        <dbReference type="Proteomes" id="UP000542720"/>
    </source>
</evidence>
<dbReference type="RefSeq" id="WP_183090190.1">
    <property type="nucleotide sequence ID" value="NZ_JACJUD010000005.1"/>
</dbReference>
<dbReference type="EMBL" id="JACJUD010000005">
    <property type="protein sequence ID" value="MBB2496662.1"/>
    <property type="molecule type" value="Genomic_DNA"/>
</dbReference>
<protein>
    <recommendedName>
        <fullName evidence="3">Phage baseplate protein</fullName>
    </recommendedName>
</protein>
<accession>A0A7W4LP01</accession>
<keyword evidence="2" id="KW-1185">Reference proteome</keyword>
<gene>
    <name evidence="1" type="ORF">H3H51_16690</name>
</gene>
<name>A0A7W4LP01_9GAMM</name>
<dbReference type="InterPro" id="IPR024364">
    <property type="entry name" value="Baseplate_phage_T4-like"/>
</dbReference>